<dbReference type="PATRIC" id="fig|1423786.4.peg.2546"/>
<organism evidence="1 2">
    <name type="scientific">Lentilactobacillus parafarraginis DSM 18390 = JCM 14109</name>
    <dbReference type="NCBI Taxonomy" id="1423786"/>
    <lineage>
        <taxon>Bacteria</taxon>
        <taxon>Bacillati</taxon>
        <taxon>Bacillota</taxon>
        <taxon>Bacilli</taxon>
        <taxon>Lactobacillales</taxon>
        <taxon>Lactobacillaceae</taxon>
        <taxon>Lentilactobacillus</taxon>
    </lineage>
</organism>
<dbReference type="EMBL" id="AZFZ01000006">
    <property type="protein sequence ID" value="KRM45105.1"/>
    <property type="molecule type" value="Genomic_DNA"/>
</dbReference>
<dbReference type="Gene3D" id="3.60.10.10">
    <property type="entry name" value="Endonuclease/exonuclease/phosphatase"/>
    <property type="match status" value="1"/>
</dbReference>
<gene>
    <name evidence="1" type="ORF">FD47_GL002428</name>
</gene>
<evidence type="ECO:0000313" key="1">
    <source>
        <dbReference type="EMBL" id="KRM45105.1"/>
    </source>
</evidence>
<reference evidence="1 2" key="1">
    <citation type="journal article" date="2015" name="Genome Announc.">
        <title>Expanding the biotechnology potential of lactobacilli through comparative genomics of 213 strains and associated genera.</title>
        <authorList>
            <person name="Sun Z."/>
            <person name="Harris H.M."/>
            <person name="McCann A."/>
            <person name="Guo C."/>
            <person name="Argimon S."/>
            <person name="Zhang W."/>
            <person name="Yang X."/>
            <person name="Jeffery I.B."/>
            <person name="Cooney J.C."/>
            <person name="Kagawa T.F."/>
            <person name="Liu W."/>
            <person name="Song Y."/>
            <person name="Salvetti E."/>
            <person name="Wrobel A."/>
            <person name="Rasinkangas P."/>
            <person name="Parkhill J."/>
            <person name="Rea M.C."/>
            <person name="O'Sullivan O."/>
            <person name="Ritari J."/>
            <person name="Douillard F.P."/>
            <person name="Paul Ross R."/>
            <person name="Yang R."/>
            <person name="Briner A.E."/>
            <person name="Felis G.E."/>
            <person name="de Vos W.M."/>
            <person name="Barrangou R."/>
            <person name="Klaenhammer T.R."/>
            <person name="Caufield P.W."/>
            <person name="Cui Y."/>
            <person name="Zhang H."/>
            <person name="O'Toole P.W."/>
        </authorList>
    </citation>
    <scope>NUCLEOTIDE SEQUENCE [LARGE SCALE GENOMIC DNA]</scope>
    <source>
        <strain evidence="1 2">DSM 18390</strain>
    </source>
</reference>
<protein>
    <recommendedName>
        <fullName evidence="3">Endonuclease/exonuclease/phosphatase family protein</fullName>
    </recommendedName>
</protein>
<proteinExistence type="predicted"/>
<evidence type="ECO:0000313" key="2">
    <source>
        <dbReference type="Proteomes" id="UP000051010"/>
    </source>
</evidence>
<evidence type="ECO:0008006" key="3">
    <source>
        <dbReference type="Google" id="ProtNLM"/>
    </source>
</evidence>
<dbReference type="InterPro" id="IPR036691">
    <property type="entry name" value="Endo/exonu/phosph_ase_sf"/>
</dbReference>
<accession>A0A0R1YSD2</accession>
<dbReference type="SUPFAM" id="SSF56219">
    <property type="entry name" value="DNase I-like"/>
    <property type="match status" value="1"/>
</dbReference>
<name>A0A0R1YSD2_9LACO</name>
<dbReference type="RefSeq" id="WP_054732738.1">
    <property type="nucleotide sequence ID" value="NZ_AZFZ01000006.1"/>
</dbReference>
<sequence>MRIVFWNCNGAFRNKYEYVKKFRADLYIIAESECVSKITNQNFLQDIQFKNSLHFPGDKRGLLVFTMNAQKIIPLSWDDFRMRYYMPFKFAGKTFLGIWAKDNYIEDEYVYTKFHLQDLRDTILIGDFNSNVIWDHEHGYRTHTDFNRLMHSIDHVSAYHEQTNEPFGEETQPSFYMHRKVDRPYHIDYAYLPTDQKYKISFGSRNFLSYSDHLPLILDIVD</sequence>
<comment type="caution">
    <text evidence="1">The sequence shown here is derived from an EMBL/GenBank/DDBJ whole genome shotgun (WGS) entry which is preliminary data.</text>
</comment>
<dbReference type="AlphaFoldDB" id="A0A0R1YSD2"/>
<dbReference type="Proteomes" id="UP000051010">
    <property type="component" value="Unassembled WGS sequence"/>
</dbReference>